<gene>
    <name evidence="2" type="ORF">CHS0354_024172</name>
</gene>
<protein>
    <recommendedName>
        <fullName evidence="1">Lipoprotein LPP20-like domain-containing protein</fullName>
    </recommendedName>
</protein>
<dbReference type="Proteomes" id="UP001195483">
    <property type="component" value="Unassembled WGS sequence"/>
</dbReference>
<dbReference type="Gene3D" id="3.10.28.20">
    <property type="entry name" value="Acetamidase/Formamidase-like domains"/>
    <property type="match status" value="1"/>
</dbReference>
<evidence type="ECO:0000313" key="2">
    <source>
        <dbReference type="EMBL" id="KAK3582618.1"/>
    </source>
</evidence>
<evidence type="ECO:0000259" key="1">
    <source>
        <dbReference type="Pfam" id="PF02169"/>
    </source>
</evidence>
<dbReference type="InterPro" id="IPR046173">
    <property type="entry name" value="DUF6175"/>
</dbReference>
<dbReference type="Pfam" id="PF02169">
    <property type="entry name" value="LPP20"/>
    <property type="match status" value="1"/>
</dbReference>
<proteinExistence type="predicted"/>
<organism evidence="2 3">
    <name type="scientific">Potamilus streckersoni</name>
    <dbReference type="NCBI Taxonomy" id="2493646"/>
    <lineage>
        <taxon>Eukaryota</taxon>
        <taxon>Metazoa</taxon>
        <taxon>Spiralia</taxon>
        <taxon>Lophotrochozoa</taxon>
        <taxon>Mollusca</taxon>
        <taxon>Bivalvia</taxon>
        <taxon>Autobranchia</taxon>
        <taxon>Heteroconchia</taxon>
        <taxon>Palaeoheterodonta</taxon>
        <taxon>Unionida</taxon>
        <taxon>Unionoidea</taxon>
        <taxon>Unionidae</taxon>
        <taxon>Ambleminae</taxon>
        <taxon>Lampsilini</taxon>
        <taxon>Potamilus</taxon>
    </lineage>
</organism>
<evidence type="ECO:0000313" key="3">
    <source>
        <dbReference type="Proteomes" id="UP001195483"/>
    </source>
</evidence>
<name>A0AAE0RZU6_9BIVA</name>
<keyword evidence="3" id="KW-1185">Reference proteome</keyword>
<reference evidence="2" key="3">
    <citation type="submission" date="2023-05" db="EMBL/GenBank/DDBJ databases">
        <authorList>
            <person name="Smith C.H."/>
        </authorList>
    </citation>
    <scope>NUCLEOTIDE SEQUENCE</scope>
    <source>
        <strain evidence="2">CHS0354</strain>
        <tissue evidence="2">Mantle</tissue>
    </source>
</reference>
<dbReference type="AlphaFoldDB" id="A0AAE0RZU6"/>
<feature type="domain" description="Lipoprotein LPP20-like" evidence="1">
    <location>
        <begin position="399"/>
        <end position="505"/>
    </location>
</feature>
<dbReference type="Pfam" id="PF19672">
    <property type="entry name" value="DUF6175"/>
    <property type="match status" value="1"/>
</dbReference>
<reference evidence="2" key="2">
    <citation type="journal article" date="2021" name="Genome Biol. Evol.">
        <title>Developing a high-quality reference genome for a parasitic bivalve with doubly uniparental inheritance (Bivalvia: Unionida).</title>
        <authorList>
            <person name="Smith C.H."/>
        </authorList>
    </citation>
    <scope>NUCLEOTIDE SEQUENCE</scope>
    <source>
        <strain evidence="2">CHS0354</strain>
        <tissue evidence="2">Mantle</tissue>
    </source>
</reference>
<reference evidence="2" key="1">
    <citation type="journal article" date="2021" name="Genome Biol. Evol.">
        <title>A High-Quality Reference Genome for a Parasitic Bivalve with Doubly Uniparental Inheritance (Bivalvia: Unionida).</title>
        <authorList>
            <person name="Smith C.H."/>
        </authorList>
    </citation>
    <scope>NUCLEOTIDE SEQUENCE</scope>
    <source>
        <strain evidence="2">CHS0354</strain>
    </source>
</reference>
<accession>A0AAE0RZU6</accession>
<comment type="caution">
    <text evidence="2">The sequence shown here is derived from an EMBL/GenBank/DDBJ whole genome shotgun (WGS) entry which is preliminary data.</text>
</comment>
<sequence length="829" mass="92288">MYMFVAGALFAQTNVPFSKQAVFVESYSPTDVTIKATGAGVDIDKAEIDAQKAAVYFVLLSGTDPVLQTDEEKKKFQQVIEDFFITSKVLSYVSYVGNDVIKRIKTDSGLKIEKFIRVNREKLVKDLSDKGILVSRQDLLKSVGNPFIMVLPEVPKGKNPLEALNDPDIRKGSQVIEGYLTSRQYEVVVPEQLQTITELTELQAGMKGIEEDMSYQLAMSIGSDVYITYTIEVTNTYVGKKGIVGCRAYETTTARLLGTETGYSKERPGSADAVVIEEAMNDAIEKVLSRVNAYWKSDMEKGRQYKLVFKFLNKFEDVYEVTDFIDESLSAVTKARKQIVATEKTIDYVIWQNKYETTSEMFADINKKVKESGMFKLQRINVNRNSMVFAQVSPSRVVPEWIKTSKHPRYARSQYWLGIGVSRGENAREKSVDNARREIATQLMVSVEGTMSVKTEALMKNFAEDIEQSTIDQTNTKTKISNVSGIEIAETFEDKDGNVYALAVLSKDAYFEVLQSELDGLVSQVQSEKKSMLSALKQGDFGISLQSLTRARELLPLLLPKIAYYNSLGGQDRREYKIENLQEITKSFANAMSSLVISKVDGDNQKCKANSKLPNPFVVKAQISDLPLVGGSIVFKFGDEVIGKAETNSEGVANFTFVPTVAMAREKKSEIAAFMYLPSVFPSLKREVEKIKLYFTIYVTFKPFFYSLEVIGIGSKKNKSEVYTKLMTMLKDQGGLIQKVSPLQVRCVLQSEPKKEVQGFGGNVYSQTITATILFVGEDGSTITTLNGSGKSVGKNEENALEKAIDALQVDKSDLASAIVKVTDEEVSQ</sequence>
<dbReference type="EMBL" id="JAEAOA010001427">
    <property type="protein sequence ID" value="KAK3582618.1"/>
    <property type="molecule type" value="Genomic_DNA"/>
</dbReference>
<dbReference type="InterPro" id="IPR024952">
    <property type="entry name" value="LPP20-like_dom"/>
</dbReference>